<dbReference type="AlphaFoldDB" id="A0A7W7ZHT3"/>
<accession>A0A7W7ZHT3</accession>
<reference evidence="1 2" key="1">
    <citation type="submission" date="2020-08" db="EMBL/GenBank/DDBJ databases">
        <title>Genomic Encyclopedia of Type Strains, Phase IV (KMG-V): Genome sequencing to study the core and pangenomes of soil and plant-associated prokaryotes.</title>
        <authorList>
            <person name="Whitman W."/>
        </authorList>
    </citation>
    <scope>NUCLEOTIDE SEQUENCE [LARGE SCALE GENOMIC DNA]</scope>
    <source>
        <strain evidence="1 2">M8UP14</strain>
    </source>
</reference>
<gene>
    <name evidence="1" type="ORF">HDF16_004916</name>
</gene>
<evidence type="ECO:0000313" key="2">
    <source>
        <dbReference type="Proteomes" id="UP000540989"/>
    </source>
</evidence>
<comment type="caution">
    <text evidence="1">The sequence shown here is derived from an EMBL/GenBank/DDBJ whole genome shotgun (WGS) entry which is preliminary data.</text>
</comment>
<dbReference type="Proteomes" id="UP000540989">
    <property type="component" value="Unassembled WGS sequence"/>
</dbReference>
<sequence>MIDPSSSTALWIHGVVYVDVGAGRLGSGTS</sequence>
<protein>
    <submittedName>
        <fullName evidence="1">Uncharacterized protein</fullName>
    </submittedName>
</protein>
<name>A0A7W7ZHT3_9BACT</name>
<dbReference type="EMBL" id="JACHIP010000010">
    <property type="protein sequence ID" value="MBB5060180.1"/>
    <property type="molecule type" value="Genomic_DNA"/>
</dbReference>
<proteinExistence type="predicted"/>
<organism evidence="1 2">
    <name type="scientific">Granulicella aggregans</name>
    <dbReference type="NCBI Taxonomy" id="474949"/>
    <lineage>
        <taxon>Bacteria</taxon>
        <taxon>Pseudomonadati</taxon>
        <taxon>Acidobacteriota</taxon>
        <taxon>Terriglobia</taxon>
        <taxon>Terriglobales</taxon>
        <taxon>Acidobacteriaceae</taxon>
        <taxon>Granulicella</taxon>
    </lineage>
</organism>
<keyword evidence="2" id="KW-1185">Reference proteome</keyword>
<evidence type="ECO:0000313" key="1">
    <source>
        <dbReference type="EMBL" id="MBB5060180.1"/>
    </source>
</evidence>